<dbReference type="OrthoDB" id="5145566at2"/>
<evidence type="ECO:0000313" key="1">
    <source>
        <dbReference type="EMBL" id="SEC45480.1"/>
    </source>
</evidence>
<name>A0A1H4SN56_9PSEU</name>
<organism evidence="1 2">
    <name type="scientific">Amycolatopsis tolypomycina</name>
    <dbReference type="NCBI Taxonomy" id="208445"/>
    <lineage>
        <taxon>Bacteria</taxon>
        <taxon>Bacillati</taxon>
        <taxon>Actinomycetota</taxon>
        <taxon>Actinomycetes</taxon>
        <taxon>Pseudonocardiales</taxon>
        <taxon>Pseudonocardiaceae</taxon>
        <taxon>Amycolatopsis</taxon>
    </lineage>
</organism>
<gene>
    <name evidence="1" type="ORF">SAMN04489727_3813</name>
</gene>
<dbReference type="EMBL" id="FNSO01000004">
    <property type="protein sequence ID" value="SEC45480.1"/>
    <property type="molecule type" value="Genomic_DNA"/>
</dbReference>
<evidence type="ECO:0000313" key="2">
    <source>
        <dbReference type="Proteomes" id="UP000199622"/>
    </source>
</evidence>
<protein>
    <submittedName>
        <fullName evidence="1">Uncharacterized protein</fullName>
    </submittedName>
</protein>
<proteinExistence type="predicted"/>
<keyword evidence="2" id="KW-1185">Reference proteome</keyword>
<reference evidence="2" key="1">
    <citation type="submission" date="2016-10" db="EMBL/GenBank/DDBJ databases">
        <authorList>
            <person name="Varghese N."/>
            <person name="Submissions S."/>
        </authorList>
    </citation>
    <scope>NUCLEOTIDE SEQUENCE [LARGE SCALE GENOMIC DNA]</scope>
    <source>
        <strain evidence="2">DSM 44544</strain>
    </source>
</reference>
<dbReference type="Proteomes" id="UP000199622">
    <property type="component" value="Unassembled WGS sequence"/>
</dbReference>
<dbReference type="AlphaFoldDB" id="A0A1H4SN56"/>
<accession>A0A1H4SN56</accession>
<dbReference type="RefSeq" id="WP_091309125.1">
    <property type="nucleotide sequence ID" value="NZ_FNSO01000004.1"/>
</dbReference>
<sequence>MEPGDVARKALACVRIFNGAVGLLAPARMAASLGSAPGEDRRFGYPARMFGIRTLVLGADLLLLKADDPGARRILRQAVLIHATDTAAAAYAGARGELPGKAAKLTVAISAVNTVLAVVSLATAKPRG</sequence>